<evidence type="ECO:0000313" key="1">
    <source>
        <dbReference type="Proteomes" id="UP000050741"/>
    </source>
</evidence>
<sequence>MNILSGFELGWRHIE</sequence>
<proteinExistence type="predicted"/>
<evidence type="ECO:0000313" key="2">
    <source>
        <dbReference type="WBParaSite" id="GPLIN_001508100"/>
    </source>
</evidence>
<organism evidence="1 2">
    <name type="scientific">Globodera pallida</name>
    <name type="common">Potato cyst nematode worm</name>
    <name type="synonym">Heterodera pallida</name>
    <dbReference type="NCBI Taxonomy" id="36090"/>
    <lineage>
        <taxon>Eukaryota</taxon>
        <taxon>Metazoa</taxon>
        <taxon>Ecdysozoa</taxon>
        <taxon>Nematoda</taxon>
        <taxon>Chromadorea</taxon>
        <taxon>Rhabditida</taxon>
        <taxon>Tylenchina</taxon>
        <taxon>Tylenchomorpha</taxon>
        <taxon>Tylenchoidea</taxon>
        <taxon>Heteroderidae</taxon>
        <taxon>Heteroderinae</taxon>
        <taxon>Globodera</taxon>
    </lineage>
</organism>
<dbReference type="WBParaSite" id="GPLIN_001508100">
    <property type="protein sequence ID" value="GPLIN_001508100"/>
    <property type="gene ID" value="GPLIN_001508100"/>
</dbReference>
<accession>A0A183CQC3</accession>
<reference evidence="1" key="2">
    <citation type="submission" date="2014-05" db="EMBL/GenBank/DDBJ databases">
        <title>The genome and life-stage specific transcriptomes of Globodera pallida elucidate key aspects of plant parasitism by a cyst nematode.</title>
        <authorList>
            <person name="Cotton J.A."/>
            <person name="Lilley C.J."/>
            <person name="Jones L.M."/>
            <person name="Kikuchi T."/>
            <person name="Reid A.J."/>
            <person name="Thorpe P."/>
            <person name="Tsai I.J."/>
            <person name="Beasley H."/>
            <person name="Blok V."/>
            <person name="Cock P.J.A."/>
            <person name="Van den Akker S.E."/>
            <person name="Holroyd N."/>
            <person name="Hunt M."/>
            <person name="Mantelin S."/>
            <person name="Naghra H."/>
            <person name="Pain A."/>
            <person name="Palomares-Rius J.E."/>
            <person name="Zarowiecki M."/>
            <person name="Berriman M."/>
            <person name="Jones J.T."/>
            <person name="Urwin P.E."/>
        </authorList>
    </citation>
    <scope>NUCLEOTIDE SEQUENCE [LARGE SCALE GENOMIC DNA]</scope>
    <source>
        <strain evidence="1">Lindley</strain>
    </source>
</reference>
<name>A0A183CQC3_GLOPA</name>
<dbReference type="Proteomes" id="UP000050741">
    <property type="component" value="Unassembled WGS sequence"/>
</dbReference>
<protein>
    <submittedName>
        <fullName evidence="2">Uncharacterized protein</fullName>
    </submittedName>
</protein>
<reference evidence="2" key="3">
    <citation type="submission" date="2016-06" db="UniProtKB">
        <authorList>
            <consortium name="WormBaseParasite"/>
        </authorList>
    </citation>
    <scope>IDENTIFICATION</scope>
</reference>
<reference evidence="1" key="1">
    <citation type="submission" date="2013-12" db="EMBL/GenBank/DDBJ databases">
        <authorList>
            <person name="Aslett M."/>
        </authorList>
    </citation>
    <scope>NUCLEOTIDE SEQUENCE [LARGE SCALE GENOMIC DNA]</scope>
    <source>
        <strain evidence="1">Lindley</strain>
    </source>
</reference>
<keyword evidence="1" id="KW-1185">Reference proteome</keyword>